<keyword evidence="2" id="KW-1185">Reference proteome</keyword>
<dbReference type="EMBL" id="BEZZ01001096">
    <property type="protein sequence ID" value="GCC38022.1"/>
    <property type="molecule type" value="Genomic_DNA"/>
</dbReference>
<comment type="caution">
    <text evidence="1">The sequence shown here is derived from an EMBL/GenBank/DDBJ whole genome shotgun (WGS) entry which is preliminary data.</text>
</comment>
<dbReference type="Proteomes" id="UP000287033">
    <property type="component" value="Unassembled WGS sequence"/>
</dbReference>
<name>A0A401T5W9_CHIPU</name>
<protein>
    <submittedName>
        <fullName evidence="1">Uncharacterized protein</fullName>
    </submittedName>
</protein>
<proteinExistence type="predicted"/>
<dbReference type="AlphaFoldDB" id="A0A401T5W9"/>
<sequence length="71" mass="8194">MRGLAKRSLGVDKRRVSFHISGTEVLYETCYNQLEYIFYCVGKELATGIPEEAKLSVLLYTESFYLQKISH</sequence>
<evidence type="ECO:0000313" key="2">
    <source>
        <dbReference type="Proteomes" id="UP000287033"/>
    </source>
</evidence>
<accession>A0A401T5W9</accession>
<gene>
    <name evidence="1" type="ORF">chiPu_0016533</name>
</gene>
<evidence type="ECO:0000313" key="1">
    <source>
        <dbReference type="EMBL" id="GCC38022.1"/>
    </source>
</evidence>
<organism evidence="1 2">
    <name type="scientific">Chiloscyllium punctatum</name>
    <name type="common">Brownbanded bambooshark</name>
    <name type="synonym">Hemiscyllium punctatum</name>
    <dbReference type="NCBI Taxonomy" id="137246"/>
    <lineage>
        <taxon>Eukaryota</taxon>
        <taxon>Metazoa</taxon>
        <taxon>Chordata</taxon>
        <taxon>Craniata</taxon>
        <taxon>Vertebrata</taxon>
        <taxon>Chondrichthyes</taxon>
        <taxon>Elasmobranchii</taxon>
        <taxon>Galeomorphii</taxon>
        <taxon>Galeoidea</taxon>
        <taxon>Orectolobiformes</taxon>
        <taxon>Hemiscylliidae</taxon>
        <taxon>Chiloscyllium</taxon>
    </lineage>
</organism>
<reference evidence="1 2" key="1">
    <citation type="journal article" date="2018" name="Nat. Ecol. Evol.">
        <title>Shark genomes provide insights into elasmobranch evolution and the origin of vertebrates.</title>
        <authorList>
            <person name="Hara Y"/>
            <person name="Yamaguchi K"/>
            <person name="Onimaru K"/>
            <person name="Kadota M"/>
            <person name="Koyanagi M"/>
            <person name="Keeley SD"/>
            <person name="Tatsumi K"/>
            <person name="Tanaka K"/>
            <person name="Motone F"/>
            <person name="Kageyama Y"/>
            <person name="Nozu R"/>
            <person name="Adachi N"/>
            <person name="Nishimura O"/>
            <person name="Nakagawa R"/>
            <person name="Tanegashima C"/>
            <person name="Kiyatake I"/>
            <person name="Matsumoto R"/>
            <person name="Murakumo K"/>
            <person name="Nishida K"/>
            <person name="Terakita A"/>
            <person name="Kuratani S"/>
            <person name="Sato K"/>
            <person name="Hyodo S Kuraku.S."/>
        </authorList>
    </citation>
    <scope>NUCLEOTIDE SEQUENCE [LARGE SCALE GENOMIC DNA]</scope>
</reference>